<feature type="domain" description="Plastocyanin-like" evidence="9">
    <location>
        <begin position="3"/>
        <end position="117"/>
    </location>
</feature>
<dbReference type="InterPro" id="IPR011707">
    <property type="entry name" value="Cu-oxidase-like_N"/>
</dbReference>
<dbReference type="InterPro" id="IPR011706">
    <property type="entry name" value="Cu-oxidase_C"/>
</dbReference>
<dbReference type="FunFam" id="2.60.40.420:FF:000045">
    <property type="entry name" value="Laccase 2"/>
    <property type="match status" value="1"/>
</dbReference>
<keyword evidence="6" id="KW-0325">Glycoprotein</keyword>
<evidence type="ECO:0000259" key="8">
    <source>
        <dbReference type="Pfam" id="PF07731"/>
    </source>
</evidence>
<dbReference type="InterPro" id="IPR045087">
    <property type="entry name" value="Cu-oxidase_fam"/>
</dbReference>
<dbReference type="EMBL" id="JARKIE010000104">
    <property type="protein sequence ID" value="KAJ7683845.1"/>
    <property type="molecule type" value="Genomic_DNA"/>
</dbReference>
<evidence type="ECO:0000256" key="4">
    <source>
        <dbReference type="ARBA" id="ARBA00023008"/>
    </source>
</evidence>
<keyword evidence="4" id="KW-0186">Copper</keyword>
<protein>
    <submittedName>
        <fullName evidence="10">Cupredoxin</fullName>
    </submittedName>
</protein>
<feature type="domain" description="Plastocyanin-like" evidence="8">
    <location>
        <begin position="348"/>
        <end position="469"/>
    </location>
</feature>
<dbReference type="SUPFAM" id="SSF49503">
    <property type="entry name" value="Cupredoxins"/>
    <property type="match status" value="3"/>
</dbReference>
<comment type="similarity">
    <text evidence="1">Belongs to the multicopper oxidase family.</text>
</comment>
<dbReference type="Gene3D" id="2.60.40.420">
    <property type="entry name" value="Cupredoxins - blue copper proteins"/>
    <property type="match status" value="3"/>
</dbReference>
<feature type="non-terminal residue" evidence="10">
    <location>
        <position position="573"/>
    </location>
</feature>
<organism evidence="10 11">
    <name type="scientific">Mycena rosella</name>
    <name type="common">Pink bonnet</name>
    <name type="synonym">Agaricus rosellus</name>
    <dbReference type="NCBI Taxonomy" id="1033263"/>
    <lineage>
        <taxon>Eukaryota</taxon>
        <taxon>Fungi</taxon>
        <taxon>Dikarya</taxon>
        <taxon>Basidiomycota</taxon>
        <taxon>Agaricomycotina</taxon>
        <taxon>Agaricomycetes</taxon>
        <taxon>Agaricomycetidae</taxon>
        <taxon>Agaricales</taxon>
        <taxon>Marasmiineae</taxon>
        <taxon>Mycenaceae</taxon>
        <taxon>Mycena</taxon>
    </lineage>
</organism>
<dbReference type="PANTHER" id="PTHR11709:SF511">
    <property type="entry name" value="LACCASE"/>
    <property type="match status" value="1"/>
</dbReference>
<dbReference type="InterPro" id="IPR008972">
    <property type="entry name" value="Cupredoxin"/>
</dbReference>
<feature type="domain" description="Plastocyanin-like" evidence="7">
    <location>
        <begin position="131"/>
        <end position="282"/>
    </location>
</feature>
<name>A0AAD7GER5_MYCRO</name>
<comment type="caution">
    <text evidence="10">The sequence shown here is derived from an EMBL/GenBank/DDBJ whole genome shotgun (WGS) entry which is preliminary data.</text>
</comment>
<evidence type="ECO:0000256" key="2">
    <source>
        <dbReference type="ARBA" id="ARBA00022723"/>
    </source>
</evidence>
<dbReference type="InterPro" id="IPR001117">
    <property type="entry name" value="Cu-oxidase_2nd"/>
</dbReference>
<dbReference type="Pfam" id="PF07731">
    <property type="entry name" value="Cu-oxidase_2"/>
    <property type="match status" value="1"/>
</dbReference>
<keyword evidence="2" id="KW-0479">Metal-binding</keyword>
<keyword evidence="3" id="KW-0560">Oxidoreductase</keyword>
<dbReference type="Pfam" id="PF00394">
    <property type="entry name" value="Cu-oxidase"/>
    <property type="match status" value="1"/>
</dbReference>
<dbReference type="PROSITE" id="PS00080">
    <property type="entry name" value="MULTICOPPER_OXIDASE2"/>
    <property type="match status" value="1"/>
</dbReference>
<dbReference type="Pfam" id="PF07732">
    <property type="entry name" value="Cu-oxidase_3"/>
    <property type="match status" value="1"/>
</dbReference>
<evidence type="ECO:0000259" key="9">
    <source>
        <dbReference type="Pfam" id="PF07732"/>
    </source>
</evidence>
<dbReference type="InterPro" id="IPR002355">
    <property type="entry name" value="Cu_oxidase_Cu_BS"/>
</dbReference>
<evidence type="ECO:0000256" key="5">
    <source>
        <dbReference type="ARBA" id="ARBA00023157"/>
    </source>
</evidence>
<dbReference type="GO" id="GO:0005507">
    <property type="term" value="F:copper ion binding"/>
    <property type="evidence" value="ECO:0007669"/>
    <property type="project" value="InterPro"/>
</dbReference>
<dbReference type="GO" id="GO:0016491">
    <property type="term" value="F:oxidoreductase activity"/>
    <property type="evidence" value="ECO:0007669"/>
    <property type="project" value="UniProtKB-KW"/>
</dbReference>
<dbReference type="PANTHER" id="PTHR11709">
    <property type="entry name" value="MULTI-COPPER OXIDASE"/>
    <property type="match status" value="1"/>
</dbReference>
<evidence type="ECO:0000313" key="10">
    <source>
        <dbReference type="EMBL" id="KAJ7683845.1"/>
    </source>
</evidence>
<dbReference type="PROSITE" id="PS00079">
    <property type="entry name" value="MULTICOPPER_OXIDASE1"/>
    <property type="match status" value="1"/>
</dbReference>
<dbReference type="AlphaFoldDB" id="A0AAD7GER5"/>
<sequence>ITNVTVAPDGFPRQAIQAGTFPGNIITATKGDVLHINVTMLQENPTMRRSTSIHWHGLFQMRTGSEDGPSFVNQCQHHPSSVPYNIPLNNQTGTFWFHSHLSTQYVDGQRGSLPLADPDDPLGDLYDVDDESTIITLADWYHSPAAGLMDQYKLDGVTPVPATGLINGIGRYVGGPEVPWAVISVVQGKRYRFRVINQSAYGAYVFSIDQHIFDVIETDGIETVPLPVTSFEIYVAQRYSIILNATAPIDNYWIRAPIDVQGNNPERAHLSTDVKAILRYVGAPDADPVSTALVPPATVCALFDRRLTPSQTLVDPGAPGGDAPADHRLNLTFTSPADGVWEINGEVYTPPTLPTLLKIINGATVASDFNTSEHTFILKENEVVELEIHGSDLGITHPFHLHGHAFDIVKSSSGPFNYVNPPRRDVIGVQQGGVIIRFRADNPGPWFLHCHIDWHLEAGLAVVFAEAPAEMRTGNQSEIITPQWLNLCPAYYAQPAGQYHFVLFHAAAYAPAHTQGSSDFCIRRVRGYGLRFLYMGRLYDVVFFSFCAVRIRPRNCGSICAIELCCTFLNCSM</sequence>
<evidence type="ECO:0000256" key="6">
    <source>
        <dbReference type="ARBA" id="ARBA00023180"/>
    </source>
</evidence>
<evidence type="ECO:0000259" key="7">
    <source>
        <dbReference type="Pfam" id="PF00394"/>
    </source>
</evidence>
<proteinExistence type="inferred from homology"/>
<dbReference type="Proteomes" id="UP001221757">
    <property type="component" value="Unassembled WGS sequence"/>
</dbReference>
<gene>
    <name evidence="10" type="ORF">B0H17DRAFT_941350</name>
</gene>
<keyword evidence="11" id="KW-1185">Reference proteome</keyword>
<accession>A0AAD7GER5</accession>
<evidence type="ECO:0000313" key="11">
    <source>
        <dbReference type="Proteomes" id="UP001221757"/>
    </source>
</evidence>
<dbReference type="CDD" id="cd13903">
    <property type="entry name" value="CuRO_3_Tv-LCC_like"/>
    <property type="match status" value="1"/>
</dbReference>
<evidence type="ECO:0000256" key="3">
    <source>
        <dbReference type="ARBA" id="ARBA00023002"/>
    </source>
</evidence>
<dbReference type="InterPro" id="IPR033138">
    <property type="entry name" value="Cu_oxidase_CS"/>
</dbReference>
<reference evidence="10" key="1">
    <citation type="submission" date="2023-03" db="EMBL/GenBank/DDBJ databases">
        <title>Massive genome expansion in bonnet fungi (Mycena s.s.) driven by repeated elements and novel gene families across ecological guilds.</title>
        <authorList>
            <consortium name="Lawrence Berkeley National Laboratory"/>
            <person name="Harder C.B."/>
            <person name="Miyauchi S."/>
            <person name="Viragh M."/>
            <person name="Kuo A."/>
            <person name="Thoen E."/>
            <person name="Andreopoulos B."/>
            <person name="Lu D."/>
            <person name="Skrede I."/>
            <person name="Drula E."/>
            <person name="Henrissat B."/>
            <person name="Morin E."/>
            <person name="Kohler A."/>
            <person name="Barry K."/>
            <person name="LaButti K."/>
            <person name="Morin E."/>
            <person name="Salamov A."/>
            <person name="Lipzen A."/>
            <person name="Mereny Z."/>
            <person name="Hegedus B."/>
            <person name="Baldrian P."/>
            <person name="Stursova M."/>
            <person name="Weitz H."/>
            <person name="Taylor A."/>
            <person name="Grigoriev I.V."/>
            <person name="Nagy L.G."/>
            <person name="Martin F."/>
            <person name="Kauserud H."/>
        </authorList>
    </citation>
    <scope>NUCLEOTIDE SEQUENCE</scope>
    <source>
        <strain evidence="10">CBHHK067</strain>
    </source>
</reference>
<keyword evidence="5" id="KW-1015">Disulfide bond</keyword>
<evidence type="ECO:0000256" key="1">
    <source>
        <dbReference type="ARBA" id="ARBA00010609"/>
    </source>
</evidence>